<reference evidence="7" key="1">
    <citation type="submission" date="2020-10" db="EMBL/GenBank/DDBJ databases">
        <title>Microbiome of the Black Sea water column analyzed by genome centric metagenomics.</title>
        <authorList>
            <person name="Cabello-Yeves P.J."/>
            <person name="Callieri C."/>
            <person name="Picazo A."/>
            <person name="Mehrshad M."/>
            <person name="Haro-Moreno J.M."/>
            <person name="Roda-Garcia J."/>
            <person name="Dzembekova N."/>
            <person name="Slabakova V."/>
            <person name="Slabakova N."/>
            <person name="Moncheva S."/>
            <person name="Rodriguez-Valera F."/>
        </authorList>
    </citation>
    <scope>NUCLEOTIDE SEQUENCE</scope>
    <source>
        <strain evidence="7">BS307-5m-G47</strain>
    </source>
</reference>
<dbReference type="SUPFAM" id="SSF53335">
    <property type="entry name" value="S-adenosyl-L-methionine-dependent methyltransferases"/>
    <property type="match status" value="1"/>
</dbReference>
<dbReference type="InterPro" id="IPR002052">
    <property type="entry name" value="DNA_methylase_N6_adenine_CS"/>
</dbReference>
<accession>A0A937I9W7</accession>
<evidence type="ECO:0000256" key="5">
    <source>
        <dbReference type="ARBA" id="ARBA00048391"/>
    </source>
</evidence>
<evidence type="ECO:0000256" key="4">
    <source>
        <dbReference type="ARBA" id="ARBA00022691"/>
    </source>
</evidence>
<protein>
    <recommendedName>
        <fullName evidence="1">peptide chain release factor N(5)-glutamine methyltransferase</fullName>
        <ecNumber evidence="1">2.1.1.297</ecNumber>
    </recommendedName>
</protein>
<dbReference type="Pfam" id="PF05175">
    <property type="entry name" value="MTS"/>
    <property type="match status" value="1"/>
</dbReference>
<gene>
    <name evidence="7" type="primary">prmC</name>
    <name evidence="7" type="ORF">ISQ61_00275</name>
</gene>
<proteinExistence type="predicted"/>
<dbReference type="PANTHER" id="PTHR18895">
    <property type="entry name" value="HEMK METHYLTRANSFERASE"/>
    <property type="match status" value="1"/>
</dbReference>
<dbReference type="AlphaFoldDB" id="A0A937I9W7"/>
<evidence type="ECO:0000259" key="6">
    <source>
        <dbReference type="Pfam" id="PF05175"/>
    </source>
</evidence>
<dbReference type="InterPro" id="IPR019874">
    <property type="entry name" value="RF_methyltr_PrmC"/>
</dbReference>
<dbReference type="Gene3D" id="3.40.50.150">
    <property type="entry name" value="Vaccinia Virus protein VP39"/>
    <property type="match status" value="1"/>
</dbReference>
<evidence type="ECO:0000256" key="1">
    <source>
        <dbReference type="ARBA" id="ARBA00012771"/>
    </source>
</evidence>
<dbReference type="PROSITE" id="PS00092">
    <property type="entry name" value="N6_MTASE"/>
    <property type="match status" value="1"/>
</dbReference>
<dbReference type="GO" id="GO:0032259">
    <property type="term" value="P:methylation"/>
    <property type="evidence" value="ECO:0007669"/>
    <property type="project" value="UniProtKB-KW"/>
</dbReference>
<dbReference type="InterPro" id="IPR029063">
    <property type="entry name" value="SAM-dependent_MTases_sf"/>
</dbReference>
<keyword evidence="4" id="KW-0949">S-adenosyl-L-methionine</keyword>
<dbReference type="NCBIfam" id="TIGR00536">
    <property type="entry name" value="hemK_fam"/>
    <property type="match status" value="1"/>
</dbReference>
<dbReference type="NCBIfam" id="TIGR03534">
    <property type="entry name" value="RF_mod_PrmC"/>
    <property type="match status" value="1"/>
</dbReference>
<dbReference type="Proteomes" id="UP000704935">
    <property type="component" value="Unassembled WGS sequence"/>
</dbReference>
<comment type="caution">
    <text evidence="7">The sequence shown here is derived from an EMBL/GenBank/DDBJ whole genome shotgun (WGS) entry which is preliminary data.</text>
</comment>
<dbReference type="InterPro" id="IPR004556">
    <property type="entry name" value="HemK-like"/>
</dbReference>
<keyword evidence="2 7" id="KW-0489">Methyltransferase</keyword>
<dbReference type="EMBL" id="JADHQA010000001">
    <property type="protein sequence ID" value="MBL6819672.1"/>
    <property type="molecule type" value="Genomic_DNA"/>
</dbReference>
<feature type="domain" description="Methyltransferase small" evidence="6">
    <location>
        <begin position="81"/>
        <end position="174"/>
    </location>
</feature>
<dbReference type="GO" id="GO:0102559">
    <property type="term" value="F:peptide chain release factor N(5)-glutamine methyltransferase activity"/>
    <property type="evidence" value="ECO:0007669"/>
    <property type="project" value="UniProtKB-EC"/>
</dbReference>
<dbReference type="InterPro" id="IPR050320">
    <property type="entry name" value="N5-glutamine_MTase"/>
</dbReference>
<evidence type="ECO:0000313" key="7">
    <source>
        <dbReference type="EMBL" id="MBL6819672.1"/>
    </source>
</evidence>
<comment type="catalytic activity">
    <reaction evidence="5">
        <text>L-glutaminyl-[peptide chain release factor] + S-adenosyl-L-methionine = N(5)-methyl-L-glutaminyl-[peptide chain release factor] + S-adenosyl-L-homocysteine + H(+)</text>
        <dbReference type="Rhea" id="RHEA:42896"/>
        <dbReference type="Rhea" id="RHEA-COMP:10271"/>
        <dbReference type="Rhea" id="RHEA-COMP:10272"/>
        <dbReference type="ChEBI" id="CHEBI:15378"/>
        <dbReference type="ChEBI" id="CHEBI:30011"/>
        <dbReference type="ChEBI" id="CHEBI:57856"/>
        <dbReference type="ChEBI" id="CHEBI:59789"/>
        <dbReference type="ChEBI" id="CHEBI:61891"/>
        <dbReference type="EC" id="2.1.1.297"/>
    </reaction>
</comment>
<dbReference type="InterPro" id="IPR007848">
    <property type="entry name" value="Small_mtfrase_dom"/>
</dbReference>
<dbReference type="PANTHER" id="PTHR18895:SF74">
    <property type="entry name" value="MTRF1L RELEASE FACTOR GLUTAMINE METHYLTRANSFERASE"/>
    <property type="match status" value="1"/>
</dbReference>
<dbReference type="EC" id="2.1.1.297" evidence="1"/>
<organism evidence="7 8">
    <name type="scientific">SAR86 cluster bacterium</name>
    <dbReference type="NCBI Taxonomy" id="2030880"/>
    <lineage>
        <taxon>Bacteria</taxon>
        <taxon>Pseudomonadati</taxon>
        <taxon>Pseudomonadota</taxon>
        <taxon>Gammaproteobacteria</taxon>
        <taxon>SAR86 cluster</taxon>
    </lineage>
</organism>
<name>A0A937I9W7_9GAMM</name>
<evidence type="ECO:0000313" key="8">
    <source>
        <dbReference type="Proteomes" id="UP000704935"/>
    </source>
</evidence>
<sequence>MKINKEQIKEIKQSWSSQYGDTYQEGLHFLIEHLPNISKDIKEIVDEIAKNKPVQQIIGEWPFYDGTYVLNENVLIPRPETEVMIDHIISHVKSCKSILDLGTGSGCIAIELSKIYFNSRVHGVDKSYKALEVAKKNNHQTLNKVNFYNSDWFSNIEDKFQLIVSNPPYIAYENAKDKSLMHEPEIALFAKNEGMSDIEHITFRAKNFLELGGRLYIEHGHDQKNKVQKLFKNNGFRDIETFKDLAGKERFSLAKL</sequence>
<keyword evidence="3 7" id="KW-0808">Transferase</keyword>
<evidence type="ECO:0000256" key="3">
    <source>
        <dbReference type="ARBA" id="ARBA00022679"/>
    </source>
</evidence>
<evidence type="ECO:0000256" key="2">
    <source>
        <dbReference type="ARBA" id="ARBA00022603"/>
    </source>
</evidence>
<dbReference type="CDD" id="cd02440">
    <property type="entry name" value="AdoMet_MTases"/>
    <property type="match status" value="1"/>
</dbReference>
<dbReference type="GO" id="GO:0003676">
    <property type="term" value="F:nucleic acid binding"/>
    <property type="evidence" value="ECO:0007669"/>
    <property type="project" value="InterPro"/>
</dbReference>